<feature type="compositionally biased region" description="Low complexity" evidence="1">
    <location>
        <begin position="23"/>
        <end position="52"/>
    </location>
</feature>
<evidence type="ECO:0000256" key="1">
    <source>
        <dbReference type="SAM" id="MobiDB-lite"/>
    </source>
</evidence>
<keyword evidence="4" id="KW-1185">Reference proteome</keyword>
<dbReference type="Pfam" id="PF12200">
    <property type="entry name" value="DUF3597"/>
    <property type="match status" value="1"/>
</dbReference>
<gene>
    <name evidence="3" type="ORF">IBL26_02850</name>
</gene>
<comment type="caution">
    <text evidence="3">The sequence shown here is derived from an EMBL/GenBank/DDBJ whole genome shotgun (WGS) entry which is preliminary data.</text>
</comment>
<proteinExistence type="predicted"/>
<accession>A0ABR7RGR7</accession>
<dbReference type="SUPFAM" id="SSF158634">
    <property type="entry name" value="RPA2825-like"/>
    <property type="match status" value="1"/>
</dbReference>
<dbReference type="EMBL" id="JACTVA010000003">
    <property type="protein sequence ID" value="MBC9205760.1"/>
    <property type="molecule type" value="Genomic_DNA"/>
</dbReference>
<evidence type="ECO:0000313" key="4">
    <source>
        <dbReference type="Proteomes" id="UP000626026"/>
    </source>
</evidence>
<name>A0ABR7RGR7_9PROT</name>
<feature type="region of interest" description="Disordered" evidence="1">
    <location>
        <begin position="23"/>
        <end position="59"/>
    </location>
</feature>
<dbReference type="Proteomes" id="UP000626026">
    <property type="component" value="Unassembled WGS sequence"/>
</dbReference>
<protein>
    <submittedName>
        <fullName evidence="3">DUF3597 domain-containing protein</fullName>
    </submittedName>
</protein>
<feature type="domain" description="DUF3597" evidence="2">
    <location>
        <begin position="3"/>
        <end position="167"/>
    </location>
</feature>
<organism evidence="3 4">
    <name type="scientific">Teichococcus aerophilus</name>
    <dbReference type="NCBI Taxonomy" id="1224513"/>
    <lineage>
        <taxon>Bacteria</taxon>
        <taxon>Pseudomonadati</taxon>
        <taxon>Pseudomonadota</taxon>
        <taxon>Alphaproteobacteria</taxon>
        <taxon>Acetobacterales</taxon>
        <taxon>Roseomonadaceae</taxon>
        <taxon>Roseomonas</taxon>
    </lineage>
</organism>
<sequence>MSIFGSIMSKIFGHPSAKAQEAPAAAEAAAGSPSATGGSTPGASVAGTTAPAPMAPPPVLGGAPAGAGYGTPAAAAGTPGASATPQQPVDVNAVLTQMASANGQSLNWKQSIVDLMKLLGLDSSLEARKELARELNYSGDTNDSASMNIWLHKQVMTKLAENGGQVPPELRG</sequence>
<dbReference type="InterPro" id="IPR022016">
    <property type="entry name" value="DUF3597"/>
</dbReference>
<evidence type="ECO:0000313" key="3">
    <source>
        <dbReference type="EMBL" id="MBC9205760.1"/>
    </source>
</evidence>
<evidence type="ECO:0000259" key="2">
    <source>
        <dbReference type="Pfam" id="PF12200"/>
    </source>
</evidence>
<reference evidence="3 4" key="1">
    <citation type="journal article" date="2013" name="Int. J. Syst. Evol. Microbiol.">
        <title>Roseomonas aerophila sp. nov., isolated from air.</title>
        <authorList>
            <person name="Kim S.J."/>
            <person name="Weon H.Y."/>
            <person name="Ahn J.H."/>
            <person name="Hong S.B."/>
            <person name="Seok S.J."/>
            <person name="Whang K.S."/>
            <person name="Kwon S.W."/>
        </authorList>
    </citation>
    <scope>NUCLEOTIDE SEQUENCE [LARGE SCALE GENOMIC DNA]</scope>
    <source>
        <strain evidence="3 4">NBRC 108923</strain>
    </source>
</reference>
<dbReference type="RefSeq" id="WP_187782934.1">
    <property type="nucleotide sequence ID" value="NZ_JACTVA010000003.1"/>
</dbReference>